<protein>
    <submittedName>
        <fullName evidence="2">Uncharacterized protein</fullName>
    </submittedName>
</protein>
<feature type="transmembrane region" description="Helical" evidence="1">
    <location>
        <begin position="39"/>
        <end position="61"/>
    </location>
</feature>
<evidence type="ECO:0000256" key="1">
    <source>
        <dbReference type="SAM" id="Phobius"/>
    </source>
</evidence>
<sequence length="141" mass="15435">MERIFALFIRAGLATIFGFMFGAMFMIGTFWVVPPIIILPMWLLSISVGFGCGLAGFVCFLKPEAKTTINLTTFLIACLSGVIGGYLGSIMSDPEGVRNVRLVASSVTSPDVTPFIYMGTFISTAATSAWYAYRLWLYNED</sequence>
<gene>
    <name evidence="2" type="ORF">METZ01_LOCUS133566</name>
</gene>
<evidence type="ECO:0000313" key="2">
    <source>
        <dbReference type="EMBL" id="SVA80712.1"/>
    </source>
</evidence>
<keyword evidence="1" id="KW-0812">Transmembrane</keyword>
<keyword evidence="1" id="KW-0472">Membrane</keyword>
<dbReference type="AlphaFoldDB" id="A0A381YVQ4"/>
<name>A0A381YVQ4_9ZZZZ</name>
<reference evidence="2" key="1">
    <citation type="submission" date="2018-05" db="EMBL/GenBank/DDBJ databases">
        <authorList>
            <person name="Lanie J.A."/>
            <person name="Ng W.-L."/>
            <person name="Kazmierczak K.M."/>
            <person name="Andrzejewski T.M."/>
            <person name="Davidsen T.M."/>
            <person name="Wayne K.J."/>
            <person name="Tettelin H."/>
            <person name="Glass J.I."/>
            <person name="Rusch D."/>
            <person name="Podicherti R."/>
            <person name="Tsui H.-C.T."/>
            <person name="Winkler M.E."/>
        </authorList>
    </citation>
    <scope>NUCLEOTIDE SEQUENCE</scope>
</reference>
<feature type="transmembrane region" description="Helical" evidence="1">
    <location>
        <begin position="73"/>
        <end position="92"/>
    </location>
</feature>
<accession>A0A381YVQ4</accession>
<proteinExistence type="predicted"/>
<feature type="transmembrane region" description="Helical" evidence="1">
    <location>
        <begin position="7"/>
        <end position="33"/>
    </location>
</feature>
<dbReference type="EMBL" id="UINC01019099">
    <property type="protein sequence ID" value="SVA80712.1"/>
    <property type="molecule type" value="Genomic_DNA"/>
</dbReference>
<organism evidence="2">
    <name type="scientific">marine metagenome</name>
    <dbReference type="NCBI Taxonomy" id="408172"/>
    <lineage>
        <taxon>unclassified sequences</taxon>
        <taxon>metagenomes</taxon>
        <taxon>ecological metagenomes</taxon>
    </lineage>
</organism>
<feature type="transmembrane region" description="Helical" evidence="1">
    <location>
        <begin position="112"/>
        <end position="133"/>
    </location>
</feature>
<keyword evidence="1" id="KW-1133">Transmembrane helix</keyword>